<feature type="transmembrane region" description="Helical" evidence="2">
    <location>
        <begin position="85"/>
        <end position="108"/>
    </location>
</feature>
<keyword evidence="2" id="KW-1133">Transmembrane helix</keyword>
<sequence length="125" mass="14326">MEPQHSTKTPATEASSPSSSSNISGIRRFIREARKLHEREKSRIRDGIVQIPGLMALLMKSRNGQRWSKTERQELRKQLRGLSRLSLYFAMAALPFTTLALPLVAWWLDRRQRQRANDPSSNATP</sequence>
<gene>
    <name evidence="3" type="ORF">A3A87_04955</name>
</gene>
<reference evidence="3 4" key="1">
    <citation type="journal article" date="2016" name="Nat. Commun.">
        <title>Thousands of microbial genomes shed light on interconnected biogeochemical processes in an aquifer system.</title>
        <authorList>
            <person name="Anantharaman K."/>
            <person name="Brown C.T."/>
            <person name="Hug L.A."/>
            <person name="Sharon I."/>
            <person name="Castelle C.J."/>
            <person name="Probst A.J."/>
            <person name="Thomas B.C."/>
            <person name="Singh A."/>
            <person name="Wilkins M.J."/>
            <person name="Karaoz U."/>
            <person name="Brodie E.L."/>
            <person name="Williams K.H."/>
            <person name="Hubbard S.S."/>
            <person name="Banfield J.F."/>
        </authorList>
    </citation>
    <scope>NUCLEOTIDE SEQUENCE [LARGE SCALE GENOMIC DNA]</scope>
</reference>
<evidence type="ECO:0000313" key="3">
    <source>
        <dbReference type="EMBL" id="OGI49575.1"/>
    </source>
</evidence>
<dbReference type="AlphaFoldDB" id="A0A1F6TWV9"/>
<dbReference type="EMBL" id="MFTC01000095">
    <property type="protein sequence ID" value="OGI49575.1"/>
    <property type="molecule type" value="Genomic_DNA"/>
</dbReference>
<name>A0A1F6TWV9_9PROT</name>
<protein>
    <submittedName>
        <fullName evidence="3">Uncharacterized protein</fullName>
    </submittedName>
</protein>
<comment type="caution">
    <text evidence="3">The sequence shown here is derived from an EMBL/GenBank/DDBJ whole genome shotgun (WGS) entry which is preliminary data.</text>
</comment>
<evidence type="ECO:0000256" key="2">
    <source>
        <dbReference type="SAM" id="Phobius"/>
    </source>
</evidence>
<organism evidence="3 4">
    <name type="scientific">Candidatus Muproteobacteria bacterium RIFCSPLOWO2_01_FULL_60_18</name>
    <dbReference type="NCBI Taxonomy" id="1817768"/>
    <lineage>
        <taxon>Bacteria</taxon>
        <taxon>Pseudomonadati</taxon>
        <taxon>Pseudomonadota</taxon>
        <taxon>Candidatus Muproteobacteria</taxon>
    </lineage>
</organism>
<feature type="compositionally biased region" description="Polar residues" evidence="1">
    <location>
        <begin position="1"/>
        <end position="14"/>
    </location>
</feature>
<keyword evidence="2" id="KW-0472">Membrane</keyword>
<feature type="compositionally biased region" description="Low complexity" evidence="1">
    <location>
        <begin position="15"/>
        <end position="24"/>
    </location>
</feature>
<accession>A0A1F6TWV9</accession>
<keyword evidence="2" id="KW-0812">Transmembrane</keyword>
<evidence type="ECO:0000256" key="1">
    <source>
        <dbReference type="SAM" id="MobiDB-lite"/>
    </source>
</evidence>
<feature type="region of interest" description="Disordered" evidence="1">
    <location>
        <begin position="1"/>
        <end position="24"/>
    </location>
</feature>
<dbReference type="Proteomes" id="UP000179037">
    <property type="component" value="Unassembled WGS sequence"/>
</dbReference>
<evidence type="ECO:0000313" key="4">
    <source>
        <dbReference type="Proteomes" id="UP000179037"/>
    </source>
</evidence>
<proteinExistence type="predicted"/>